<proteinExistence type="predicted"/>
<protein>
    <submittedName>
        <fullName evidence="1">Uncharacterized protein</fullName>
    </submittedName>
</protein>
<comment type="caution">
    <text evidence="1">The sequence shown here is derived from an EMBL/GenBank/DDBJ whole genome shotgun (WGS) entry which is preliminary data.</text>
</comment>
<reference evidence="1 2" key="1">
    <citation type="submission" date="2018-11" db="EMBL/GenBank/DDBJ databases">
        <title>The Potential of Streptomyces as Biocontrol Agents against the Tomato grey mould, Botrytis cinerea (Gray mold) Frontiers in Microbiology.</title>
        <authorList>
            <person name="Li D."/>
        </authorList>
    </citation>
    <scope>NUCLEOTIDE SEQUENCE [LARGE SCALE GENOMIC DNA]</scope>
    <source>
        <strain evidence="1 2">NEAU-LD23</strain>
    </source>
</reference>
<keyword evidence="2" id="KW-1185">Reference proteome</keyword>
<sequence>MNQTAPLTPAATVGQQVVITVDQAGYEDRQLVGMQGMLTYIDTVSLKDNIVDGDRGGAYQIRLPDGDTVWVADVRPADEQVSDDRVELARLRRMRTKLAAYIEHGDMPDGVRRELRKCMHC</sequence>
<organism evidence="1 2">
    <name type="scientific">Streptomyces botrytidirepellens</name>
    <dbReference type="NCBI Taxonomy" id="2486417"/>
    <lineage>
        <taxon>Bacteria</taxon>
        <taxon>Bacillati</taxon>
        <taxon>Actinomycetota</taxon>
        <taxon>Actinomycetes</taxon>
        <taxon>Kitasatosporales</taxon>
        <taxon>Streptomycetaceae</taxon>
        <taxon>Streptomyces</taxon>
    </lineage>
</organism>
<name>A0A3M8WTC1_9ACTN</name>
<dbReference type="AlphaFoldDB" id="A0A3M8WTC1"/>
<evidence type="ECO:0000313" key="2">
    <source>
        <dbReference type="Proteomes" id="UP000275401"/>
    </source>
</evidence>
<gene>
    <name evidence="1" type="ORF">EEJ42_08890</name>
</gene>
<dbReference type="EMBL" id="RIBZ01000113">
    <property type="protein sequence ID" value="RNG31353.1"/>
    <property type="molecule type" value="Genomic_DNA"/>
</dbReference>
<evidence type="ECO:0000313" key="1">
    <source>
        <dbReference type="EMBL" id="RNG31353.1"/>
    </source>
</evidence>
<dbReference type="RefSeq" id="WP_123099427.1">
    <property type="nucleotide sequence ID" value="NZ_RIBZ01000113.1"/>
</dbReference>
<dbReference type="Proteomes" id="UP000275401">
    <property type="component" value="Unassembled WGS sequence"/>
</dbReference>
<accession>A0A3M8WTC1</accession>